<keyword evidence="2" id="KW-1185">Reference proteome</keyword>
<dbReference type="RefSeq" id="WP_092828087.1">
    <property type="nucleotide sequence ID" value="NZ_FOGS01000007.1"/>
</dbReference>
<gene>
    <name evidence="1" type="ORF">SAMN04487958_107160</name>
</gene>
<organism evidence="1 2">
    <name type="scientific">Vreelandella subterranea</name>
    <dbReference type="NCBI Taxonomy" id="416874"/>
    <lineage>
        <taxon>Bacteria</taxon>
        <taxon>Pseudomonadati</taxon>
        <taxon>Pseudomonadota</taxon>
        <taxon>Gammaproteobacteria</taxon>
        <taxon>Oceanospirillales</taxon>
        <taxon>Halomonadaceae</taxon>
        <taxon>Vreelandella</taxon>
    </lineage>
</organism>
<protein>
    <submittedName>
        <fullName evidence="1">Uncharacterized protein</fullName>
    </submittedName>
</protein>
<dbReference type="STRING" id="416874.SAMN04487958_107160"/>
<dbReference type="AlphaFoldDB" id="A0A1H9URS1"/>
<evidence type="ECO:0000313" key="2">
    <source>
        <dbReference type="Proteomes" id="UP000198505"/>
    </source>
</evidence>
<reference evidence="2" key="1">
    <citation type="submission" date="2016-10" db="EMBL/GenBank/DDBJ databases">
        <authorList>
            <person name="Varghese N."/>
            <person name="Submissions S."/>
        </authorList>
    </citation>
    <scope>NUCLEOTIDE SEQUENCE [LARGE SCALE GENOMIC DNA]</scope>
    <source>
        <strain evidence="2">CGMCC 1.6495</strain>
    </source>
</reference>
<name>A0A1H9URS1_9GAMM</name>
<proteinExistence type="predicted"/>
<dbReference type="Proteomes" id="UP000198505">
    <property type="component" value="Unassembled WGS sequence"/>
</dbReference>
<dbReference type="EMBL" id="FOGS01000007">
    <property type="protein sequence ID" value="SES11747.1"/>
    <property type="molecule type" value="Genomic_DNA"/>
</dbReference>
<evidence type="ECO:0000313" key="1">
    <source>
        <dbReference type="EMBL" id="SES11747.1"/>
    </source>
</evidence>
<sequence>MSTFRVYGMTECKAMQLARASTPPHPLESVEEFEARVQERFKKIMEGNRAVPLSSSFDAPQFANQFIEIAQRSGRARGLHIRHPVKVHVLRGKKPATRTVWKEYKQ</sequence>
<accession>A0A1H9URS1</accession>